<comment type="caution">
    <text evidence="1">The sequence shown here is derived from an EMBL/GenBank/DDBJ whole genome shotgun (WGS) entry which is preliminary data.</text>
</comment>
<dbReference type="Proteomes" id="UP000032671">
    <property type="component" value="Unassembled WGS sequence"/>
</dbReference>
<accession>A0A6N3SPJ0</accession>
<dbReference type="Proteomes" id="UP000321891">
    <property type="component" value="Unassembled WGS sequence"/>
</dbReference>
<reference evidence="1 3" key="1">
    <citation type="submission" date="2012-11" db="EMBL/GenBank/DDBJ databases">
        <title>Whole genome sequence of Acetobacter cibinongensis 4H-1.</title>
        <authorList>
            <person name="Azuma Y."/>
            <person name="Higashiura N."/>
            <person name="Hirakawa H."/>
            <person name="Matsushita K."/>
        </authorList>
    </citation>
    <scope>NUCLEOTIDE SEQUENCE [LARGE SCALE GENOMIC DNA]</scope>
    <source>
        <strain evidence="1 3">4H-1</strain>
    </source>
</reference>
<accession>A0A0D6N1C3</accession>
<dbReference type="EMBL" id="BJVU01000008">
    <property type="protein sequence ID" value="GEL59315.1"/>
    <property type="molecule type" value="Genomic_DNA"/>
</dbReference>
<evidence type="ECO:0000313" key="4">
    <source>
        <dbReference type="Proteomes" id="UP000321891"/>
    </source>
</evidence>
<reference evidence="2 4" key="2">
    <citation type="submission" date="2019-07" db="EMBL/GenBank/DDBJ databases">
        <title>Whole genome shotgun sequence of Acetobacter cibinongensis NBRC 16605.</title>
        <authorList>
            <person name="Hosoyama A."/>
            <person name="Uohara A."/>
            <person name="Ohji S."/>
            <person name="Ichikawa N."/>
        </authorList>
    </citation>
    <scope>NUCLEOTIDE SEQUENCE [LARGE SCALE GENOMIC DNA]</scope>
    <source>
        <strain evidence="2 4">NBRC 16605</strain>
    </source>
</reference>
<evidence type="ECO:0000313" key="2">
    <source>
        <dbReference type="EMBL" id="GEL59315.1"/>
    </source>
</evidence>
<proteinExistence type="predicted"/>
<protein>
    <submittedName>
        <fullName evidence="1">Uncharacterized protein</fullName>
    </submittedName>
</protein>
<evidence type="ECO:0000313" key="1">
    <source>
        <dbReference type="EMBL" id="GAN59792.1"/>
    </source>
</evidence>
<organism evidence="1 3">
    <name type="scientific">Acetobacter cibinongensis</name>
    <dbReference type="NCBI Taxonomy" id="146475"/>
    <lineage>
        <taxon>Bacteria</taxon>
        <taxon>Pseudomonadati</taxon>
        <taxon>Pseudomonadota</taxon>
        <taxon>Alphaproteobacteria</taxon>
        <taxon>Acetobacterales</taxon>
        <taxon>Acetobacteraceae</taxon>
        <taxon>Acetobacter</taxon>
    </lineage>
</organism>
<name>A0A0D6N1C3_9PROT</name>
<sequence>MVAIRQPASRIKESHKTILRRSVRPENNITPGAETAAIMPGIVILRPAVPGLTENVLEISGRIPTGKNSVVTEAKDHNAKDRTASF</sequence>
<evidence type="ECO:0000313" key="3">
    <source>
        <dbReference type="Proteomes" id="UP000032671"/>
    </source>
</evidence>
<dbReference type="AlphaFoldDB" id="A0A0D6N1C3"/>
<keyword evidence="4" id="KW-1185">Reference proteome</keyword>
<gene>
    <name evidence="1" type="ORF">Abci_007_195</name>
    <name evidence="2" type="ORF">ACI01nite_19170</name>
</gene>
<dbReference type="EMBL" id="BAMV01000007">
    <property type="protein sequence ID" value="GAN59792.1"/>
    <property type="molecule type" value="Genomic_DNA"/>
</dbReference>
<dbReference type="STRING" id="1231339.Abci_007_195"/>